<feature type="domain" description="Gnk2-homologous" evidence="5">
    <location>
        <begin position="32"/>
        <end position="141"/>
    </location>
</feature>
<keyword evidence="1 4" id="KW-0732">Signal</keyword>
<dbReference type="PANTHER" id="PTHR32099">
    <property type="entry name" value="CYSTEINE-RICH REPEAT SECRETORY PROTEIN"/>
    <property type="match status" value="1"/>
</dbReference>
<sequence length="224" mass="24342">MPLAAAFVTLVAVLPALAAATVGPVVGRRLVLMPGHMCGTQGRYAPGSAYEVNLGRLAATVAAEVNASPCNCSAGRVNGRRPDQVTASAYCYWRPGAISPDCGACVALAFREAQRLCPYHRQAVTVVDGGACSVSFLDVQRREQKLKLGKDHYGDATFIFHSGYAWYWWINYGWSLLNPDVLLIFLFQATGIGCVVFLFLQEWRARSRGPAIDSNDCLPVIRDQ</sequence>
<organism evidence="6 7">
    <name type="scientific">Urochloa decumbens</name>
    <dbReference type="NCBI Taxonomy" id="240449"/>
    <lineage>
        <taxon>Eukaryota</taxon>
        <taxon>Viridiplantae</taxon>
        <taxon>Streptophyta</taxon>
        <taxon>Embryophyta</taxon>
        <taxon>Tracheophyta</taxon>
        <taxon>Spermatophyta</taxon>
        <taxon>Magnoliopsida</taxon>
        <taxon>Liliopsida</taxon>
        <taxon>Poales</taxon>
        <taxon>Poaceae</taxon>
        <taxon>PACMAD clade</taxon>
        <taxon>Panicoideae</taxon>
        <taxon>Panicodae</taxon>
        <taxon>Paniceae</taxon>
        <taxon>Melinidinae</taxon>
        <taxon>Urochloa</taxon>
    </lineage>
</organism>
<evidence type="ECO:0000256" key="1">
    <source>
        <dbReference type="ARBA" id="ARBA00022729"/>
    </source>
</evidence>
<keyword evidence="3" id="KW-0812">Transmembrane</keyword>
<keyword evidence="3" id="KW-0472">Membrane</keyword>
<evidence type="ECO:0000313" key="6">
    <source>
        <dbReference type="EMBL" id="CAL5062395.1"/>
    </source>
</evidence>
<dbReference type="Gene3D" id="3.30.430.20">
    <property type="entry name" value="Gnk2 domain, C-X8-C-X2-C motif"/>
    <property type="match status" value="1"/>
</dbReference>
<dbReference type="EMBL" id="OZ075115">
    <property type="protein sequence ID" value="CAL5062395.1"/>
    <property type="molecule type" value="Genomic_DNA"/>
</dbReference>
<reference evidence="6" key="1">
    <citation type="submission" date="2024-10" db="EMBL/GenBank/DDBJ databases">
        <authorList>
            <person name="Ryan C."/>
        </authorList>
    </citation>
    <scope>NUCLEOTIDE SEQUENCE [LARGE SCALE GENOMIC DNA]</scope>
</reference>
<evidence type="ECO:0000256" key="4">
    <source>
        <dbReference type="SAM" id="SignalP"/>
    </source>
</evidence>
<keyword evidence="2" id="KW-0677">Repeat</keyword>
<accession>A0ABC9ESZ8</accession>
<dbReference type="PANTHER" id="PTHR32099:SF43">
    <property type="entry name" value="GNK2-HOMOLOGOUS DOMAIN-CONTAINING PROTEIN"/>
    <property type="match status" value="1"/>
</dbReference>
<evidence type="ECO:0000259" key="5">
    <source>
        <dbReference type="PROSITE" id="PS51473"/>
    </source>
</evidence>
<dbReference type="AlphaFoldDB" id="A0ABC9ESZ8"/>
<dbReference type="InterPro" id="IPR002902">
    <property type="entry name" value="GNK2"/>
</dbReference>
<dbReference type="InterPro" id="IPR038408">
    <property type="entry name" value="GNK2_sf"/>
</dbReference>
<evidence type="ECO:0000256" key="3">
    <source>
        <dbReference type="SAM" id="Phobius"/>
    </source>
</evidence>
<gene>
    <name evidence="6" type="ORF">URODEC1_LOCUS98269</name>
</gene>
<dbReference type="PROSITE" id="PS51473">
    <property type="entry name" value="GNK2"/>
    <property type="match status" value="1"/>
</dbReference>
<evidence type="ECO:0000313" key="7">
    <source>
        <dbReference type="Proteomes" id="UP001497457"/>
    </source>
</evidence>
<keyword evidence="7" id="KW-1185">Reference proteome</keyword>
<feature type="signal peptide" evidence="4">
    <location>
        <begin position="1"/>
        <end position="20"/>
    </location>
</feature>
<feature type="transmembrane region" description="Helical" evidence="3">
    <location>
        <begin position="181"/>
        <end position="200"/>
    </location>
</feature>
<proteinExistence type="predicted"/>
<evidence type="ECO:0000256" key="2">
    <source>
        <dbReference type="ARBA" id="ARBA00022737"/>
    </source>
</evidence>
<protein>
    <recommendedName>
        <fullName evidence="5">Gnk2-homologous domain-containing protein</fullName>
    </recommendedName>
</protein>
<feature type="chain" id="PRO_5044807517" description="Gnk2-homologous domain-containing protein" evidence="4">
    <location>
        <begin position="21"/>
        <end position="224"/>
    </location>
</feature>
<name>A0ABC9ESZ8_9POAL</name>
<dbReference type="Proteomes" id="UP001497457">
    <property type="component" value="Chromosome 5rd"/>
</dbReference>
<keyword evidence="3" id="KW-1133">Transmembrane helix</keyword>
<dbReference type="CDD" id="cd23509">
    <property type="entry name" value="Gnk2-like"/>
    <property type="match status" value="1"/>
</dbReference>
<dbReference type="Pfam" id="PF01657">
    <property type="entry name" value="Stress-antifung"/>
    <property type="match status" value="1"/>
</dbReference>